<dbReference type="AlphaFoldDB" id="A0A6I1CX59"/>
<evidence type="ECO:0000313" key="3">
    <source>
        <dbReference type="EMBL" id="KAB7323670.1"/>
    </source>
</evidence>
<dbReference type="EMBL" id="WDZP01000022">
    <property type="protein sequence ID" value="KAB6916897.1"/>
    <property type="molecule type" value="Genomic_DNA"/>
</dbReference>
<name>A0A6I1CX59_BIFLN</name>
<gene>
    <name evidence="3" type="ORF">GBB65_02745</name>
    <name evidence="1" type="ORF">GBJ98_09010</name>
    <name evidence="2" type="ORF">GBK06_08965</name>
</gene>
<dbReference type="EMBL" id="WDZO01000024">
    <property type="protein sequence ID" value="KAB6911489.1"/>
    <property type="molecule type" value="Genomic_DNA"/>
</dbReference>
<dbReference type="Proteomes" id="UP000481350">
    <property type="component" value="Unassembled WGS sequence"/>
</dbReference>
<accession>A0A6I1CX59</accession>
<dbReference type="EMBL" id="WDRV01000002">
    <property type="protein sequence ID" value="KAB7323670.1"/>
    <property type="molecule type" value="Genomic_DNA"/>
</dbReference>
<evidence type="ECO:0000313" key="6">
    <source>
        <dbReference type="Proteomes" id="UP000491334"/>
    </source>
</evidence>
<evidence type="ECO:0000313" key="4">
    <source>
        <dbReference type="Proteomes" id="UP000451234"/>
    </source>
</evidence>
<dbReference type="Proteomes" id="UP000451234">
    <property type="component" value="Unassembled WGS sequence"/>
</dbReference>
<proteinExistence type="predicted"/>
<evidence type="ECO:0000313" key="2">
    <source>
        <dbReference type="EMBL" id="KAB6916897.1"/>
    </source>
</evidence>
<protein>
    <submittedName>
        <fullName evidence="2">Uncharacterized protein</fullName>
    </submittedName>
</protein>
<evidence type="ECO:0000313" key="5">
    <source>
        <dbReference type="Proteomes" id="UP000481350"/>
    </source>
</evidence>
<dbReference type="Proteomes" id="UP000491334">
    <property type="component" value="Unassembled WGS sequence"/>
</dbReference>
<sequence>MSELEEVGSMIKLVEQAVSLVDTVRKSLQKTGSDGHQDEIDKLFEAVDLLVQANQKTIKSIDVLTENQELAFEQYRMTDKALRQVCVVLRRLAPDEKIPLPPQAPAGIE</sequence>
<reference evidence="4 5" key="1">
    <citation type="journal article" date="2019" name="Nat. Med.">
        <title>A library of human gut bacterial isolates paired with longitudinal multiomics data enables mechanistic microbiome research.</title>
        <authorList>
            <person name="Poyet M."/>
            <person name="Groussin M."/>
            <person name="Gibbons S.M."/>
            <person name="Avila-Pacheco J."/>
            <person name="Jiang X."/>
            <person name="Kearney S.M."/>
            <person name="Perrotta A.R."/>
            <person name="Berdy B."/>
            <person name="Zhao S."/>
            <person name="Lieberman T.D."/>
            <person name="Swanson P.K."/>
            <person name="Smith M."/>
            <person name="Roesemann S."/>
            <person name="Alexander J.E."/>
            <person name="Rich S.A."/>
            <person name="Livny J."/>
            <person name="Vlamakis H."/>
            <person name="Clish C."/>
            <person name="Bullock K."/>
            <person name="Deik A."/>
            <person name="Scott J."/>
            <person name="Pierce K.A."/>
            <person name="Xavier R.J."/>
            <person name="Alm E.J."/>
        </authorList>
    </citation>
    <scope>NUCLEOTIDE SEQUENCE [LARGE SCALE GENOMIC DNA]</scope>
    <source>
        <strain evidence="1 5">BIOML-A283</strain>
        <strain evidence="2 6">BIOML-A284</strain>
        <strain evidence="3 4">BIOML-A75</strain>
    </source>
</reference>
<evidence type="ECO:0000313" key="1">
    <source>
        <dbReference type="EMBL" id="KAB6911489.1"/>
    </source>
</evidence>
<organism evidence="2 6">
    <name type="scientific">Bifidobacterium longum</name>
    <dbReference type="NCBI Taxonomy" id="216816"/>
    <lineage>
        <taxon>Bacteria</taxon>
        <taxon>Bacillati</taxon>
        <taxon>Actinomycetota</taxon>
        <taxon>Actinomycetes</taxon>
        <taxon>Bifidobacteriales</taxon>
        <taxon>Bifidobacteriaceae</taxon>
        <taxon>Bifidobacterium</taxon>
    </lineage>
</organism>
<comment type="caution">
    <text evidence="2">The sequence shown here is derived from an EMBL/GenBank/DDBJ whole genome shotgun (WGS) entry which is preliminary data.</text>
</comment>